<evidence type="ECO:0008006" key="3">
    <source>
        <dbReference type="Google" id="ProtNLM"/>
    </source>
</evidence>
<dbReference type="HOGENOM" id="CLU_1752509_0_0_1"/>
<reference evidence="1" key="2">
    <citation type="submission" date="2018-05" db="EMBL/GenBank/DDBJ databases">
        <title>OmerRS3 (Oryza meridionalis Reference Sequence Version 3).</title>
        <authorList>
            <person name="Zhang J."/>
            <person name="Kudrna D."/>
            <person name="Lee S."/>
            <person name="Talag J."/>
            <person name="Welchert J."/>
            <person name="Wing R.A."/>
        </authorList>
    </citation>
    <scope>NUCLEOTIDE SEQUENCE [LARGE SCALE GENOMIC DNA]</scope>
    <source>
        <strain evidence="1">cv. OR44</strain>
    </source>
</reference>
<name>A0A0E0CHL9_9ORYZ</name>
<proteinExistence type="predicted"/>
<organism evidence="1">
    <name type="scientific">Oryza meridionalis</name>
    <dbReference type="NCBI Taxonomy" id="40149"/>
    <lineage>
        <taxon>Eukaryota</taxon>
        <taxon>Viridiplantae</taxon>
        <taxon>Streptophyta</taxon>
        <taxon>Embryophyta</taxon>
        <taxon>Tracheophyta</taxon>
        <taxon>Spermatophyta</taxon>
        <taxon>Magnoliopsida</taxon>
        <taxon>Liliopsida</taxon>
        <taxon>Poales</taxon>
        <taxon>Poaceae</taxon>
        <taxon>BOP clade</taxon>
        <taxon>Oryzoideae</taxon>
        <taxon>Oryzeae</taxon>
        <taxon>Oryzinae</taxon>
        <taxon>Oryza</taxon>
    </lineage>
</organism>
<evidence type="ECO:0000313" key="2">
    <source>
        <dbReference type="Proteomes" id="UP000008021"/>
    </source>
</evidence>
<keyword evidence="2" id="KW-1185">Reference proteome</keyword>
<protein>
    <recommendedName>
        <fullName evidence="3">DUF834 domain-containing protein</fullName>
    </recommendedName>
</protein>
<dbReference type="AlphaFoldDB" id="A0A0E0CHL9"/>
<sequence>MIVIDILEVEQLAVLPERLGGAAEAAGLLLGELHLGDAEDAGAAEAGGEAEEDLVVLGDAVEAGGEDGDGVDAVLVAEEGGGEAGDGVADGPGGVALEADHLVRAVHNGSPDSLQGLLVEALVALPQRLEHRHPGHAHARPYRHRAVPVLSHHEARHPWK</sequence>
<dbReference type="EnsemblPlants" id="OMERI02G09180.1">
    <property type="protein sequence ID" value="OMERI02G09180.1"/>
    <property type="gene ID" value="OMERI02G09180"/>
</dbReference>
<reference evidence="1" key="1">
    <citation type="submission" date="2015-04" db="UniProtKB">
        <authorList>
            <consortium name="EnsemblPlants"/>
        </authorList>
    </citation>
    <scope>IDENTIFICATION</scope>
</reference>
<dbReference type="Proteomes" id="UP000008021">
    <property type="component" value="Chromosome 2"/>
</dbReference>
<evidence type="ECO:0000313" key="1">
    <source>
        <dbReference type="EnsemblPlants" id="OMERI02G09180.1"/>
    </source>
</evidence>
<dbReference type="Gramene" id="OMERI02G09180.1">
    <property type="protein sequence ID" value="OMERI02G09180.1"/>
    <property type="gene ID" value="OMERI02G09180"/>
</dbReference>
<accession>A0A0E0CHL9</accession>